<feature type="compositionally biased region" description="Basic residues" evidence="1">
    <location>
        <begin position="111"/>
        <end position="122"/>
    </location>
</feature>
<dbReference type="Proteomes" id="UP000823388">
    <property type="component" value="Chromosome 5N"/>
</dbReference>
<dbReference type="AlphaFoldDB" id="A0A8T0RR48"/>
<accession>A0A8T0RR48</accession>
<gene>
    <name evidence="2" type="ORF">PVAP13_5NG509300</name>
</gene>
<evidence type="ECO:0000313" key="3">
    <source>
        <dbReference type="Proteomes" id="UP000823388"/>
    </source>
</evidence>
<reference evidence="2" key="1">
    <citation type="submission" date="2020-05" db="EMBL/GenBank/DDBJ databases">
        <title>WGS assembly of Panicum virgatum.</title>
        <authorList>
            <person name="Lovell J.T."/>
            <person name="Jenkins J."/>
            <person name="Shu S."/>
            <person name="Juenger T.E."/>
            <person name="Schmutz J."/>
        </authorList>
    </citation>
    <scope>NUCLEOTIDE SEQUENCE</scope>
    <source>
        <strain evidence="2">AP13</strain>
    </source>
</reference>
<name>A0A8T0RR48_PANVG</name>
<organism evidence="2 3">
    <name type="scientific">Panicum virgatum</name>
    <name type="common">Blackwell switchgrass</name>
    <dbReference type="NCBI Taxonomy" id="38727"/>
    <lineage>
        <taxon>Eukaryota</taxon>
        <taxon>Viridiplantae</taxon>
        <taxon>Streptophyta</taxon>
        <taxon>Embryophyta</taxon>
        <taxon>Tracheophyta</taxon>
        <taxon>Spermatophyta</taxon>
        <taxon>Magnoliopsida</taxon>
        <taxon>Liliopsida</taxon>
        <taxon>Poales</taxon>
        <taxon>Poaceae</taxon>
        <taxon>PACMAD clade</taxon>
        <taxon>Panicoideae</taxon>
        <taxon>Panicodae</taxon>
        <taxon>Paniceae</taxon>
        <taxon>Panicinae</taxon>
        <taxon>Panicum</taxon>
        <taxon>Panicum sect. Hiantes</taxon>
    </lineage>
</organism>
<sequence length="136" mass="14880">MERPHPQPLALKVNLMKGFALGFIDGSAGVELWMVRRIEVEASGKAMRRVTTPAGAPPACTAMSSSPLASPRKIAATVVFGWWDGHGCDGAAPLLKAHMEKLQAEADARRSRGPGHKRWCRPRRPERSDEGVELWT</sequence>
<keyword evidence="3" id="KW-1185">Reference proteome</keyword>
<protein>
    <submittedName>
        <fullName evidence="2">Uncharacterized protein</fullName>
    </submittedName>
</protein>
<proteinExistence type="predicted"/>
<dbReference type="EMBL" id="CM029046">
    <property type="protein sequence ID" value="KAG2587770.1"/>
    <property type="molecule type" value="Genomic_DNA"/>
</dbReference>
<evidence type="ECO:0000313" key="2">
    <source>
        <dbReference type="EMBL" id="KAG2587770.1"/>
    </source>
</evidence>
<feature type="region of interest" description="Disordered" evidence="1">
    <location>
        <begin position="105"/>
        <end position="136"/>
    </location>
</feature>
<comment type="caution">
    <text evidence="2">The sequence shown here is derived from an EMBL/GenBank/DDBJ whole genome shotgun (WGS) entry which is preliminary data.</text>
</comment>
<evidence type="ECO:0000256" key="1">
    <source>
        <dbReference type="SAM" id="MobiDB-lite"/>
    </source>
</evidence>